<dbReference type="AlphaFoldDB" id="A0A0A9BYX2"/>
<proteinExistence type="predicted"/>
<evidence type="ECO:0000313" key="1">
    <source>
        <dbReference type="EMBL" id="JAD67413.1"/>
    </source>
</evidence>
<accession>A0A0A9BYX2</accession>
<dbReference type="EMBL" id="GBRH01230482">
    <property type="protein sequence ID" value="JAD67413.1"/>
    <property type="molecule type" value="Transcribed_RNA"/>
</dbReference>
<organism evidence="1">
    <name type="scientific">Arundo donax</name>
    <name type="common">Giant reed</name>
    <name type="synonym">Donax arundinaceus</name>
    <dbReference type="NCBI Taxonomy" id="35708"/>
    <lineage>
        <taxon>Eukaryota</taxon>
        <taxon>Viridiplantae</taxon>
        <taxon>Streptophyta</taxon>
        <taxon>Embryophyta</taxon>
        <taxon>Tracheophyta</taxon>
        <taxon>Spermatophyta</taxon>
        <taxon>Magnoliopsida</taxon>
        <taxon>Liliopsida</taxon>
        <taxon>Poales</taxon>
        <taxon>Poaceae</taxon>
        <taxon>PACMAD clade</taxon>
        <taxon>Arundinoideae</taxon>
        <taxon>Arundineae</taxon>
        <taxon>Arundo</taxon>
    </lineage>
</organism>
<sequence length="126" mass="14361">MNCQDNYVFERGEKGGFLCYQAIWWNTHVLHDKSILRIVSNSSKLASCFLGDLFHYVLNLRNRRIKMGFCSRSNKCVVVPLWGVKGGCECYALCRSQTDQGSSKIHPRLLPLLVLSVSSYGCHWIS</sequence>
<name>A0A0A9BYX2_ARUDO</name>
<reference evidence="1" key="2">
    <citation type="journal article" date="2015" name="Data Brief">
        <title>Shoot transcriptome of the giant reed, Arundo donax.</title>
        <authorList>
            <person name="Barrero R.A."/>
            <person name="Guerrero F.D."/>
            <person name="Moolhuijzen P."/>
            <person name="Goolsby J.A."/>
            <person name="Tidwell J."/>
            <person name="Bellgard S.E."/>
            <person name="Bellgard M.I."/>
        </authorList>
    </citation>
    <scope>NUCLEOTIDE SEQUENCE</scope>
    <source>
        <tissue evidence="1">Shoot tissue taken approximately 20 cm above the soil surface</tissue>
    </source>
</reference>
<protein>
    <submittedName>
        <fullName evidence="1">Uncharacterized protein</fullName>
    </submittedName>
</protein>
<reference evidence="1" key="1">
    <citation type="submission" date="2014-09" db="EMBL/GenBank/DDBJ databases">
        <authorList>
            <person name="Magalhaes I.L.F."/>
            <person name="Oliveira U."/>
            <person name="Santos F.R."/>
            <person name="Vidigal T.H.D.A."/>
            <person name="Brescovit A.D."/>
            <person name="Santos A.J."/>
        </authorList>
    </citation>
    <scope>NUCLEOTIDE SEQUENCE</scope>
    <source>
        <tissue evidence="1">Shoot tissue taken approximately 20 cm above the soil surface</tissue>
    </source>
</reference>